<proteinExistence type="predicted"/>
<sequence length="146" mass="16096">MILGDLLNNSIERPEVVHNGYVDFHHGIPQLRHHMDNSAPDIFDRFVQHLRAVDGRNSGDRESGRLVVFEEGSPRHASFLTTTDDLGAHLSALAEDAQLIWPEATSELAAFRLLSIHLQESLSPGGPDPRRLTADGIFRAPSDSPS</sequence>
<evidence type="ECO:0000313" key="3">
    <source>
        <dbReference type="Proteomes" id="UP001410795"/>
    </source>
</evidence>
<protein>
    <submittedName>
        <fullName evidence="2">Uncharacterized protein</fullName>
    </submittedName>
</protein>
<evidence type="ECO:0000313" key="2">
    <source>
        <dbReference type="EMBL" id="GAA3663782.1"/>
    </source>
</evidence>
<comment type="caution">
    <text evidence="2">The sequence shown here is derived from an EMBL/GenBank/DDBJ whole genome shotgun (WGS) entry which is preliminary data.</text>
</comment>
<reference evidence="3" key="1">
    <citation type="journal article" date="2019" name="Int. J. Syst. Evol. Microbiol.">
        <title>The Global Catalogue of Microorganisms (GCM) 10K type strain sequencing project: providing services to taxonomists for standard genome sequencing and annotation.</title>
        <authorList>
            <consortium name="The Broad Institute Genomics Platform"/>
            <consortium name="The Broad Institute Genome Sequencing Center for Infectious Disease"/>
            <person name="Wu L."/>
            <person name="Ma J."/>
        </authorList>
    </citation>
    <scope>NUCLEOTIDE SEQUENCE [LARGE SCALE GENOMIC DNA]</scope>
    <source>
        <strain evidence="3">JCM 16546</strain>
    </source>
</reference>
<feature type="region of interest" description="Disordered" evidence="1">
    <location>
        <begin position="122"/>
        <end position="146"/>
    </location>
</feature>
<organism evidence="2 3">
    <name type="scientific">Microbacterium marinilacus</name>
    <dbReference type="NCBI Taxonomy" id="415209"/>
    <lineage>
        <taxon>Bacteria</taxon>
        <taxon>Bacillati</taxon>
        <taxon>Actinomycetota</taxon>
        <taxon>Actinomycetes</taxon>
        <taxon>Micrococcales</taxon>
        <taxon>Microbacteriaceae</taxon>
        <taxon>Microbacterium</taxon>
    </lineage>
</organism>
<evidence type="ECO:0000256" key="1">
    <source>
        <dbReference type="SAM" id="MobiDB-lite"/>
    </source>
</evidence>
<dbReference type="Proteomes" id="UP001410795">
    <property type="component" value="Unassembled WGS sequence"/>
</dbReference>
<accession>A0ABP7BNK5</accession>
<dbReference type="EMBL" id="BAAAYV010000015">
    <property type="protein sequence ID" value="GAA3663782.1"/>
    <property type="molecule type" value="Genomic_DNA"/>
</dbReference>
<gene>
    <name evidence="2" type="ORF">GCM10022202_27050</name>
</gene>
<keyword evidence="3" id="KW-1185">Reference proteome</keyword>
<name>A0ABP7BNK5_9MICO</name>